<dbReference type="GeneID" id="100633501"/>
<dbReference type="InterPro" id="IPR003961">
    <property type="entry name" value="FN3_dom"/>
</dbReference>
<dbReference type="InterPro" id="IPR050713">
    <property type="entry name" value="RTP_Phos/Ushers"/>
</dbReference>
<keyword evidence="13" id="KW-1185">Reference proteome</keyword>
<feature type="transmembrane region" description="Helical" evidence="7">
    <location>
        <begin position="3442"/>
        <end position="3470"/>
    </location>
</feature>
<dbReference type="InterPro" id="IPR007110">
    <property type="entry name" value="Ig-like_dom"/>
</dbReference>
<feature type="domain" description="Fibronectin type-III" evidence="11">
    <location>
        <begin position="600"/>
        <end position="687"/>
    </location>
</feature>
<evidence type="ECO:0000256" key="4">
    <source>
        <dbReference type="ARBA" id="ARBA00022737"/>
    </source>
</evidence>
<evidence type="ECO:0000256" key="2">
    <source>
        <dbReference type="ARBA" id="ARBA00022525"/>
    </source>
</evidence>
<feature type="region of interest" description="Disordered" evidence="6">
    <location>
        <begin position="3539"/>
        <end position="3566"/>
    </location>
</feature>
<dbReference type="SMART" id="SM00408">
    <property type="entry name" value="IGc2"/>
    <property type="match status" value="1"/>
</dbReference>
<feature type="domain" description="Fibronectin type-III" evidence="11">
    <location>
        <begin position="2304"/>
        <end position="2397"/>
    </location>
</feature>
<dbReference type="SMART" id="SM00060">
    <property type="entry name" value="FN3"/>
    <property type="match status" value="29"/>
</dbReference>
<reference evidence="12" key="2">
    <citation type="submission" date="2024-06" db="UniProtKB">
        <authorList>
            <consortium name="EnsemblMetazoa"/>
        </authorList>
    </citation>
    <scope>IDENTIFICATION</scope>
</reference>
<dbReference type="EnsemblMetazoa" id="XM_019993076.1">
    <property type="protein sequence ID" value="XP_019848635.1"/>
    <property type="gene ID" value="LOC100633501"/>
</dbReference>
<evidence type="ECO:0000256" key="8">
    <source>
        <dbReference type="SAM" id="SignalP"/>
    </source>
</evidence>
<feature type="domain" description="Fibronectin type-III" evidence="11">
    <location>
        <begin position="2985"/>
        <end position="3087"/>
    </location>
</feature>
<feature type="domain" description="Fibronectin type-III" evidence="11">
    <location>
        <begin position="1077"/>
        <end position="1169"/>
    </location>
</feature>
<dbReference type="InterPro" id="IPR036179">
    <property type="entry name" value="Ig-like_dom_sf"/>
</dbReference>
<keyword evidence="5" id="KW-0325">Glycoprotein</keyword>
<dbReference type="PANTHER" id="PTHR46957:SF3">
    <property type="entry name" value="CYTOKINE RECEPTOR"/>
    <property type="match status" value="1"/>
</dbReference>
<feature type="domain" description="Fibronectin type-III" evidence="11">
    <location>
        <begin position="3329"/>
        <end position="3428"/>
    </location>
</feature>
<dbReference type="FunFam" id="3.40.50.410:FF:000004">
    <property type="entry name" value="collagen alpha-6(VI) chain"/>
    <property type="match status" value="1"/>
</dbReference>
<dbReference type="InterPro" id="IPR003598">
    <property type="entry name" value="Ig_sub2"/>
</dbReference>
<dbReference type="GO" id="GO:0005576">
    <property type="term" value="C:extracellular region"/>
    <property type="evidence" value="ECO:0007669"/>
    <property type="project" value="UniProtKB-SubCell"/>
</dbReference>
<evidence type="ECO:0008006" key="14">
    <source>
        <dbReference type="Google" id="ProtNLM"/>
    </source>
</evidence>
<dbReference type="InterPro" id="IPR013783">
    <property type="entry name" value="Ig-like_fold"/>
</dbReference>
<feature type="domain" description="Fibronectin type-III" evidence="11">
    <location>
        <begin position="2787"/>
        <end position="2879"/>
    </location>
</feature>
<evidence type="ECO:0000313" key="13">
    <source>
        <dbReference type="Proteomes" id="UP000007879"/>
    </source>
</evidence>
<dbReference type="PROSITE" id="PS50234">
    <property type="entry name" value="VWFA"/>
    <property type="match status" value="1"/>
</dbReference>
<feature type="signal peptide" evidence="8">
    <location>
        <begin position="1"/>
        <end position="27"/>
    </location>
</feature>
<dbReference type="Pfam" id="PF13927">
    <property type="entry name" value="Ig_3"/>
    <property type="match status" value="1"/>
</dbReference>
<reference evidence="13" key="1">
    <citation type="journal article" date="2010" name="Nature">
        <title>The Amphimedon queenslandica genome and the evolution of animal complexity.</title>
        <authorList>
            <person name="Srivastava M."/>
            <person name="Simakov O."/>
            <person name="Chapman J."/>
            <person name="Fahey B."/>
            <person name="Gauthier M.E."/>
            <person name="Mitros T."/>
            <person name="Richards G.S."/>
            <person name="Conaco C."/>
            <person name="Dacre M."/>
            <person name="Hellsten U."/>
            <person name="Larroux C."/>
            <person name="Putnam N.H."/>
            <person name="Stanke M."/>
            <person name="Adamska M."/>
            <person name="Darling A."/>
            <person name="Degnan S.M."/>
            <person name="Oakley T.H."/>
            <person name="Plachetzki D.C."/>
            <person name="Zhai Y."/>
            <person name="Adamski M."/>
            <person name="Calcino A."/>
            <person name="Cummins S.F."/>
            <person name="Goodstein D.M."/>
            <person name="Harris C."/>
            <person name="Jackson D.J."/>
            <person name="Leys S.P."/>
            <person name="Shu S."/>
            <person name="Woodcroft B.J."/>
            <person name="Vervoort M."/>
            <person name="Kosik K.S."/>
            <person name="Manning G."/>
            <person name="Degnan B.M."/>
            <person name="Rokhsar D.S."/>
        </authorList>
    </citation>
    <scope>NUCLEOTIDE SEQUENCE [LARGE SCALE GENOMIC DNA]</scope>
</reference>
<dbReference type="CDD" id="cd00063">
    <property type="entry name" value="FN3"/>
    <property type="match status" value="25"/>
</dbReference>
<feature type="domain" description="Fibronectin type-III" evidence="11">
    <location>
        <begin position="2206"/>
        <end position="2299"/>
    </location>
</feature>
<feature type="chain" id="PRO_5042871479" description="Protein-tyrosine-phosphatase" evidence="8">
    <location>
        <begin position="28"/>
        <end position="3566"/>
    </location>
</feature>
<evidence type="ECO:0000259" key="10">
    <source>
        <dbReference type="PROSITE" id="PS50835"/>
    </source>
</evidence>
<sequence>MEIIAMKCCYAIVLVTWLCSLLCPVNCTVDFTLVEGTNGSTIVEASIAKIAHSSIFTDNDQQMLRRIAYAETRDGANNDTYSSNGGIWGVGETKYNATKNTGSNSQLQQKVQGISTNFGINWLTTNWTDLRKPFYSALAARLYMLVITQSIPLASNINGQGTYWANYFTSSGGTQSDYVTAVNQLLVLQNCSVNALDLYFVMDASGSVGSSNFQLMKNFVYNIVNSFNVGSDSVRVGVMSYGSSNYYHFYLSTYTAKSSVLTAINNLPYSGGGTNTAGALDGMRTRGFSTSYGARPSSQGVPRVGIVITDGHSNSYSATVTAANNVHNAGIIVFAIGIAGANQNELNAIASQPSYVSFLSSFSLTLLNSLQYTISQESCVASPDVNLGETISDNIGSGETKYLNYPLPNNDQGITVVLNVTNGSATLYASTVVSTPNEAFHDVQITTDRYEDVYIDPANLTNPSSADTVYIAIEGTGSGASNQVQVSATQGDTSTEPVSLDEFYNTQISENYGAIVSIECRATGKPQPTLNWYKAGVAISASNINVVNTTIDNTTVKSVITITGLVSDNEGTYICLGTNLLPNGSVSHSQSFVLNVTEIIVTNFTGTPLSSTSIYLSWALPIGYTAQYYLVNVDELETSRSWTFHAVESHANIISLHPYYTYRCSVAIVANATYPYSNAIYVITHQSAPTGIIQAPISNPFSSSELNITWTAPPLNQQNGIIMYYIIVITEVATNTTVQYTSNSTWLFISNLHPYYTYSFNIAAVTISPGPFLIGINVTMPEAAPASPPTNVLSSSVTSESFRVSWIPPSAIDRNGIIRQYVILIFEISTGVVYNLTTSNQYIIFNNVRPFSDYNVSVSAYTISTGPYSNWITITTLEGAPSAPPNDFNATITSPYSALLTWNPPPNDQRNGIIINYIINVTVLETEENFTLYSNTTSLFVDGLRPFRTFECIIAAVTNVGIGPYSAIFTLSTPQDAPSSSPVQVRSASVTSRSFSLYWDPPSYNDQNGVINYYIIRIIEVETSVTSEYTSYTTVLSLSSLHPAYTYYCSIAAYTVALGPFSIQFNITTDEDVPTQSPVNFVSSVLSSSSVSLSWNPPPAESQNGIIISYHLNVTTLATGSVSLYTSYDTTLQVNGLVPYTTYTCLIAAETNIGRGPYTTIITFTTMEDAPNTSPSIITYFVIDSRSVAIQWNPPSVNDHNGIIRKYIVEIVTLSGGGNSVSTFNTTGTTAIIGSLIPSYTYQFSVAAYTVATGPFTDLFNLTLPEDVPSGFPKELSVNSTTPYSVSLHWDPPLHDEQSGDIIGYVVNVTHADTLSTVQYHTVVTSIVITGLDPYTTYVCVVAAETSVGVGPFSHLFFVQTDEAAPDSPPQHPNAIALSPTSIHITWDPPLLQDHNGVIREYRINVTEAVTSTFTEHVINQTQLVVTGLKPFHLYYCSIVAVTIDEGPYTVSVSVLTEEAAPSMPPQSLSVSITSSRSLFISWDIPPVESHNGIIREYSVIIQTVLTQEEQTYTTLNKYFNATGLVPYTTYRVKVAAVTVEAGPFTVSHNITTFEDTEGVNGVIQHYNISITEVETGIVTHFTTTSVSYTLTDLHPFYTYKCTIVAVTIGAGPITSLTVQMPEDVPSTAPNNVLNTEVASKSLTINWEVLRLEDQNGLIRHYLINVTETDTGSQFQYTSTTIGITLADLHPYYTYSISVSAFTIAAGPWSDPLLVTTAQDVPSSSPVSINTLSISSVGVTLQWLAPPLSERNGIIIGYNITIEDTMLNTLFILYSSKLNVTVNSLEPYTMYQYRIAAYTAIGLGPYSATLFFQTQEAAPSEAPESLTLVDISNTTVTLTWDSPPLDAHNGVIRKYIIQVVDSSNTQSLYNVTGNTITITTLLPYTDYNIAVSAYTVANGPFSSYLSVTSDEAVPSAPPGAISVTAIDPSILSLSWNPLPSSSANGIVREYIVDVFVQDSSEHYQYSTVNTSLTLTELHPYYTYTVYIAAVTIGRGPFSSGHTIRMPQNAPSGSPNNITGLPLNSTAVQVSWNPPHLHLQNGIITSYTIALLEISTNATQLFSQNSLYTTFIISGLHPYYDYSISVAAYTVGVGPTSVTTVRTLQDAPSAPPQNLTVNVSSSTTVLLQWLPPEPNSQNGIIQFYELKLYNSDTGSSAIINPATTNYLLSSLHPFYSYTCSIAAVTIGTGPSSKNISFQMLEDIPSRSPTNIRVASITSRNAVIMWGPPLSEHQNGVITGYTVRINKEQSMEPLIVTTTTSNYLNISSLEPHTEYRFVVSASTSQGEGPLSNYTSFVTLQDAPTASPFNVRVTEDSILPSSFGLEWQSPSNEQLNGELIGYLVMVIELNTGAIYTNLTSNPYIVLDYLHPYYSYNCSVAAVTVSTGPFSDSIIVQTAQAAPSGPPLSVNVATISSKTAVIVWNHPLVDQINGILSNYTIRLYEVETSLYFTYYTSNTSLSLNNLHPYYVYNVSVAAMTVEIGPYSNDVAFTTLQDVPTGKPQNVTVTTVNATSLEVRWSPIPSNMRNGLIVSYSINVTEVESGSTSFIYNYVDNVIVLTDLHPYYNYRVLVAGATVIGTGPYALSEGQTNAAAPVGQPQNISVNVLSSSMVHIMWLPPLPAQQNGLISYYVVSLYSIETYETSQYNTSEAFIQLTGLHPFYNYECHVAAVTVGPGPSKITTFRMAEDVPQGPPQNLTVTTLNQSTILISWSPPVISLQNGIIRSYTIYIFHNLTGLTDSYTLLNTTTHIVTNLKPFSVYSISVAASTIDIGPFTSFVPVMLPEGVPSLAPSQFVAEFVSNGTALYFSWIQLPIDDINGILLGYQLSCSGQNEHTFSDIITGTSAYAYDVDKNTHYTCQVCAFTSVGCGPTAMTHISTYENSPVGPPHSVSANTTSTSIYLQWKAPFDPDSVILSYVVSYHLLSTPFAIETPRPRVTIADLKDTSCLISSLLVSSTYQIDVFAVTKEETNGPTSEPIIIITSSSGSMSPKNLECLPTSSSSLYCTWLPPEVVEYDIQNYTFRYRLAEGFDYYPGYGTTLGVLTFESATLQYSLHGLQAHGGYIIELEANLLPMIGSGFSDSSGESELQISDYAVTKGSTTTVNLTYPEAPSASVEEVNILVETSRSMRVSWKPPNRINWRGKIESYKLIATHNEENSVNKRAEPLSREILVQPTNNHPDPSLAKEPLQFESYVIDELEESFEYSLSIIVTNPAGNAMPSTPVLQRMPEAAPSGPPTNISLQSATLNTINITWLPPNSVDANGVIVGYQIIFNRTMINDATEHSLSSSQNFFFKRGLQQYEVVSIKVAAKTIVGLGPYSDIVFFRTKEGIPSPPISLQADIINETSVLLKWDPIENEPVIDYHVFYSGYSRTSSSTDGPHLMIVKSSESPQLLILNLMPGYFYQFIVRARNNAGVSANASVVIVVPEVAKPTSTISSQQGLDSSDILTYAVPSVSALIIIIVCTIMTIIIVVSLKRNSRKKKFIMSDEPTITINPIHNLPSSETGPGVPLKSLQFRSEPIVENDYEELNLNNEIVNERLDCQEVTSNSTDEASDDEKDNGGKKGLELTVM</sequence>
<evidence type="ECO:0000256" key="6">
    <source>
        <dbReference type="SAM" id="MobiDB-lite"/>
    </source>
</evidence>
<feature type="domain" description="Fibronectin type-III" evidence="11">
    <location>
        <begin position="788"/>
        <end position="879"/>
    </location>
</feature>
<proteinExistence type="predicted"/>
<feature type="domain" description="Fibronectin type-III" evidence="11">
    <location>
        <begin position="1629"/>
        <end position="1720"/>
    </location>
</feature>
<dbReference type="InterPro" id="IPR036116">
    <property type="entry name" value="FN3_sf"/>
</dbReference>
<dbReference type="SUPFAM" id="SSF53300">
    <property type="entry name" value="vWA-like"/>
    <property type="match status" value="1"/>
</dbReference>
<keyword evidence="7" id="KW-0812">Transmembrane</keyword>
<feature type="domain" description="Fibronectin type-III" evidence="11">
    <location>
        <begin position="884"/>
        <end position="976"/>
    </location>
</feature>
<feature type="domain" description="Fibronectin type-III" evidence="11">
    <location>
        <begin position="2690"/>
        <end position="2782"/>
    </location>
</feature>
<evidence type="ECO:0000256" key="3">
    <source>
        <dbReference type="ARBA" id="ARBA00022729"/>
    </source>
</evidence>
<dbReference type="FunFam" id="2.60.40.10:FF:000028">
    <property type="entry name" value="Neuronal cell adhesion molecule"/>
    <property type="match status" value="1"/>
</dbReference>
<evidence type="ECO:0000259" key="11">
    <source>
        <dbReference type="PROSITE" id="PS50853"/>
    </source>
</evidence>
<feature type="domain" description="Fibronectin type-III" evidence="11">
    <location>
        <begin position="3110"/>
        <end position="3226"/>
    </location>
</feature>
<dbReference type="SUPFAM" id="SSF49265">
    <property type="entry name" value="Fibronectin type III"/>
    <property type="match status" value="16"/>
</dbReference>
<feature type="domain" description="Fibronectin type-III" evidence="11">
    <location>
        <begin position="2110"/>
        <end position="2201"/>
    </location>
</feature>
<feature type="domain" description="Ig-like" evidence="10">
    <location>
        <begin position="497"/>
        <end position="593"/>
    </location>
</feature>
<feature type="domain" description="Fibronectin type-III" evidence="11">
    <location>
        <begin position="2880"/>
        <end position="2981"/>
    </location>
</feature>
<feature type="domain" description="Fibronectin type-III" evidence="11">
    <location>
        <begin position="688"/>
        <end position="783"/>
    </location>
</feature>
<dbReference type="SMART" id="SM00327">
    <property type="entry name" value="VWA"/>
    <property type="match status" value="1"/>
</dbReference>
<keyword evidence="4" id="KW-0677">Repeat</keyword>
<dbReference type="PROSITE" id="PS50853">
    <property type="entry name" value="FN3"/>
    <property type="match status" value="28"/>
</dbReference>
<feature type="domain" description="VWFA" evidence="9">
    <location>
        <begin position="197"/>
        <end position="374"/>
    </location>
</feature>
<dbReference type="SUPFAM" id="SSF48726">
    <property type="entry name" value="Immunoglobulin"/>
    <property type="match status" value="1"/>
</dbReference>
<feature type="domain" description="Fibronectin type-III" evidence="11">
    <location>
        <begin position="1174"/>
        <end position="1267"/>
    </location>
</feature>
<dbReference type="RefSeq" id="XP_019848635.1">
    <property type="nucleotide sequence ID" value="XM_019993076.1"/>
</dbReference>
<feature type="domain" description="Fibronectin type-III" evidence="11">
    <location>
        <begin position="1822"/>
        <end position="1912"/>
    </location>
</feature>
<accession>A0AAN0IUY0</accession>
<feature type="domain" description="Fibronectin type-III" evidence="11">
    <location>
        <begin position="2595"/>
        <end position="2685"/>
    </location>
</feature>
<feature type="domain" description="Fibronectin type-III" evidence="11">
    <location>
        <begin position="1465"/>
        <end position="1556"/>
    </location>
</feature>
<dbReference type="InterPro" id="IPR002035">
    <property type="entry name" value="VWF_A"/>
</dbReference>
<dbReference type="Pfam" id="PF00041">
    <property type="entry name" value="fn3"/>
    <property type="match status" value="25"/>
</dbReference>
<feature type="domain" description="Fibronectin type-III" evidence="11">
    <location>
        <begin position="1725"/>
        <end position="1817"/>
    </location>
</feature>
<dbReference type="Gene3D" id="2.60.40.10">
    <property type="entry name" value="Immunoglobulins"/>
    <property type="match status" value="29"/>
</dbReference>
<dbReference type="Proteomes" id="UP000007879">
    <property type="component" value="Unassembled WGS sequence"/>
</dbReference>
<feature type="domain" description="Fibronectin type-III" evidence="11">
    <location>
        <begin position="1917"/>
        <end position="2008"/>
    </location>
</feature>
<feature type="domain" description="Fibronectin type-III" evidence="11">
    <location>
        <begin position="2402"/>
        <end position="2493"/>
    </location>
</feature>
<keyword evidence="3 8" id="KW-0732">Signal</keyword>
<evidence type="ECO:0000259" key="9">
    <source>
        <dbReference type="PROSITE" id="PS50234"/>
    </source>
</evidence>
<evidence type="ECO:0000256" key="7">
    <source>
        <dbReference type="SAM" id="Phobius"/>
    </source>
</evidence>
<name>A0AAN0IUY0_AMPQE</name>
<dbReference type="PROSITE" id="PS50835">
    <property type="entry name" value="IG_LIKE"/>
    <property type="match status" value="1"/>
</dbReference>
<feature type="compositionally biased region" description="Basic and acidic residues" evidence="6">
    <location>
        <begin position="3554"/>
        <end position="3566"/>
    </location>
</feature>
<evidence type="ECO:0000313" key="12">
    <source>
        <dbReference type="EnsemblMetazoa" id="XP_019848635.1"/>
    </source>
</evidence>
<dbReference type="CDD" id="cd01472">
    <property type="entry name" value="vWA_collagen"/>
    <property type="match status" value="1"/>
</dbReference>
<organism evidence="12 13">
    <name type="scientific">Amphimedon queenslandica</name>
    <name type="common">Sponge</name>
    <dbReference type="NCBI Taxonomy" id="400682"/>
    <lineage>
        <taxon>Eukaryota</taxon>
        <taxon>Metazoa</taxon>
        <taxon>Porifera</taxon>
        <taxon>Demospongiae</taxon>
        <taxon>Heteroscleromorpha</taxon>
        <taxon>Haplosclerida</taxon>
        <taxon>Niphatidae</taxon>
        <taxon>Amphimedon</taxon>
    </lineage>
</organism>
<feature type="domain" description="Fibronectin type-III" evidence="11">
    <location>
        <begin position="1272"/>
        <end position="1364"/>
    </location>
</feature>
<dbReference type="KEGG" id="aqu:100633501"/>
<feature type="domain" description="Fibronectin type-III" evidence="11">
    <location>
        <begin position="3231"/>
        <end position="3325"/>
    </location>
</feature>
<keyword evidence="2" id="KW-0964">Secreted</keyword>
<dbReference type="PANTHER" id="PTHR46957">
    <property type="entry name" value="CYTOKINE RECEPTOR"/>
    <property type="match status" value="1"/>
</dbReference>
<keyword evidence="7" id="KW-0472">Membrane</keyword>
<protein>
    <recommendedName>
        <fullName evidence="14">Protein-tyrosine-phosphatase</fullName>
    </recommendedName>
</protein>
<comment type="subcellular location">
    <subcellularLocation>
        <location evidence="1">Secreted</location>
        <location evidence="1">Extracellular space</location>
    </subcellularLocation>
</comment>
<dbReference type="Gene3D" id="3.40.50.410">
    <property type="entry name" value="von Willebrand factor, type A domain"/>
    <property type="match status" value="1"/>
</dbReference>
<dbReference type="InterPro" id="IPR036465">
    <property type="entry name" value="vWFA_dom_sf"/>
</dbReference>
<feature type="domain" description="Fibronectin type-III" evidence="11">
    <location>
        <begin position="981"/>
        <end position="1072"/>
    </location>
</feature>
<feature type="domain" description="Fibronectin type-III" evidence="11">
    <location>
        <begin position="2498"/>
        <end position="2592"/>
    </location>
</feature>
<evidence type="ECO:0000256" key="1">
    <source>
        <dbReference type="ARBA" id="ARBA00004239"/>
    </source>
</evidence>
<dbReference type="GO" id="GO:0016020">
    <property type="term" value="C:membrane"/>
    <property type="evidence" value="ECO:0007669"/>
    <property type="project" value="UniProtKB-SubCell"/>
</dbReference>
<feature type="domain" description="Fibronectin type-III" evidence="11">
    <location>
        <begin position="1369"/>
        <end position="1460"/>
    </location>
</feature>
<dbReference type="Pfam" id="PF00092">
    <property type="entry name" value="VWA"/>
    <property type="match status" value="1"/>
</dbReference>
<feature type="domain" description="Fibronectin type-III" evidence="11">
    <location>
        <begin position="2013"/>
        <end position="2105"/>
    </location>
</feature>
<keyword evidence="7" id="KW-1133">Transmembrane helix</keyword>
<dbReference type="PRINTS" id="PR00453">
    <property type="entry name" value="VWFADOMAIN"/>
</dbReference>
<evidence type="ECO:0000256" key="5">
    <source>
        <dbReference type="ARBA" id="ARBA00023180"/>
    </source>
</evidence>